<organism evidence="2 3">
    <name type="scientific">Adlercreutzia shanghongiae</name>
    <dbReference type="NCBI Taxonomy" id="3111773"/>
    <lineage>
        <taxon>Bacteria</taxon>
        <taxon>Bacillati</taxon>
        <taxon>Actinomycetota</taxon>
        <taxon>Coriobacteriia</taxon>
        <taxon>Eggerthellales</taxon>
        <taxon>Eggerthellaceae</taxon>
        <taxon>Adlercreutzia</taxon>
    </lineage>
</organism>
<reference evidence="2 3" key="1">
    <citation type="submission" date="2024-01" db="EMBL/GenBank/DDBJ databases">
        <title>novel species in genus Adlercreutzia.</title>
        <authorList>
            <person name="Liu X."/>
        </authorList>
    </citation>
    <scope>NUCLEOTIDE SEQUENCE [LARGE SCALE GENOMIC DNA]</scope>
    <source>
        <strain evidence="2 3">R22</strain>
    </source>
</reference>
<name>A0ABU6IXH9_9ACTN</name>
<evidence type="ECO:0000256" key="1">
    <source>
        <dbReference type="SAM" id="MobiDB-lite"/>
    </source>
</evidence>
<evidence type="ECO:0000313" key="3">
    <source>
        <dbReference type="Proteomes" id="UP001343724"/>
    </source>
</evidence>
<protein>
    <recommendedName>
        <fullName evidence="4">YolD-like family protein</fullName>
    </recommendedName>
</protein>
<feature type="region of interest" description="Disordered" evidence="1">
    <location>
        <begin position="17"/>
        <end position="41"/>
    </location>
</feature>
<dbReference type="EMBL" id="JAYMFH010000003">
    <property type="protein sequence ID" value="MEC4294490.1"/>
    <property type="molecule type" value="Genomic_DNA"/>
</dbReference>
<evidence type="ECO:0008006" key="4">
    <source>
        <dbReference type="Google" id="ProtNLM"/>
    </source>
</evidence>
<sequence length="145" mass="16082">MARGDAFEGLVWEEVGGSAPGSLSGTARGTDRPVPEHIGRPHPDRARQFMPFAALRGYYELVRDAERVAEPRVPLADDEARALDEAIAGLVRGDVVRCVFYERDGYRTLVGAVGQVDLIYRDLWIVRERIPFASIRSLEVLYPAG</sequence>
<evidence type="ECO:0000313" key="2">
    <source>
        <dbReference type="EMBL" id="MEC4294490.1"/>
    </source>
</evidence>
<accession>A0ABU6IXH9</accession>
<comment type="caution">
    <text evidence="2">The sequence shown here is derived from an EMBL/GenBank/DDBJ whole genome shotgun (WGS) entry which is preliminary data.</text>
</comment>
<dbReference type="RefSeq" id="WP_326454473.1">
    <property type="nucleotide sequence ID" value="NZ_JAYMFH010000003.1"/>
</dbReference>
<dbReference type="Proteomes" id="UP001343724">
    <property type="component" value="Unassembled WGS sequence"/>
</dbReference>
<feature type="compositionally biased region" description="Basic and acidic residues" evidence="1">
    <location>
        <begin position="29"/>
        <end position="41"/>
    </location>
</feature>
<proteinExistence type="predicted"/>
<gene>
    <name evidence="2" type="ORF">VJ920_04115</name>
</gene>
<keyword evidence="3" id="KW-1185">Reference proteome</keyword>